<feature type="transmembrane region" description="Helical" evidence="7">
    <location>
        <begin position="329"/>
        <end position="353"/>
    </location>
</feature>
<feature type="transmembrane region" description="Helical" evidence="7">
    <location>
        <begin position="161"/>
        <end position="180"/>
    </location>
</feature>
<evidence type="ECO:0000256" key="7">
    <source>
        <dbReference type="SAM" id="Phobius"/>
    </source>
</evidence>
<keyword evidence="5 7" id="KW-1133">Transmembrane helix</keyword>
<dbReference type="PANTHER" id="PTHR43045">
    <property type="entry name" value="SHIKIMATE TRANSPORTER"/>
    <property type="match status" value="1"/>
</dbReference>
<dbReference type="PANTHER" id="PTHR43045:SF1">
    <property type="entry name" value="SHIKIMATE TRANSPORTER"/>
    <property type="match status" value="1"/>
</dbReference>
<comment type="subcellular location">
    <subcellularLocation>
        <location evidence="1">Cell membrane</location>
        <topology evidence="1">Multi-pass membrane protein</topology>
    </subcellularLocation>
</comment>
<dbReference type="InterPro" id="IPR036259">
    <property type="entry name" value="MFS_trans_sf"/>
</dbReference>
<evidence type="ECO:0000256" key="1">
    <source>
        <dbReference type="ARBA" id="ARBA00004651"/>
    </source>
</evidence>
<feature type="transmembrane region" description="Helical" evidence="7">
    <location>
        <begin position="275"/>
        <end position="295"/>
    </location>
</feature>
<protein>
    <submittedName>
        <fullName evidence="9">MFS transporter</fullName>
    </submittedName>
</protein>
<dbReference type="PROSITE" id="PS50850">
    <property type="entry name" value="MFS"/>
    <property type="match status" value="1"/>
</dbReference>
<feature type="transmembrane region" description="Helical" evidence="7">
    <location>
        <begin position="26"/>
        <end position="48"/>
    </location>
</feature>
<feature type="transmembrane region" description="Helical" evidence="7">
    <location>
        <begin position="395"/>
        <end position="415"/>
    </location>
</feature>
<evidence type="ECO:0000259" key="8">
    <source>
        <dbReference type="PROSITE" id="PS50850"/>
    </source>
</evidence>
<feature type="domain" description="Major facilitator superfamily (MFS) profile" evidence="8">
    <location>
        <begin position="23"/>
        <end position="419"/>
    </location>
</feature>
<accession>A0AAT9G7C1</accession>
<organism evidence="9">
    <name type="scientific">Candidatus Tisiphia endosymbiont of Sergentomyia squamirostris</name>
    <dbReference type="NCBI Taxonomy" id="3113639"/>
    <lineage>
        <taxon>Bacteria</taxon>
        <taxon>Pseudomonadati</taxon>
        <taxon>Pseudomonadota</taxon>
        <taxon>Alphaproteobacteria</taxon>
        <taxon>Rickettsiales</taxon>
        <taxon>Rickettsiaceae</taxon>
        <taxon>Rickettsieae</taxon>
        <taxon>Candidatus Tisiphia</taxon>
    </lineage>
</organism>
<dbReference type="InterPro" id="IPR020846">
    <property type="entry name" value="MFS_dom"/>
</dbReference>
<keyword evidence="3" id="KW-1003">Cell membrane</keyword>
<gene>
    <name evidence="9" type="ORF">DMENIID0002_03590</name>
</gene>
<proteinExistence type="predicted"/>
<dbReference type="GO" id="GO:0022857">
    <property type="term" value="F:transmembrane transporter activity"/>
    <property type="evidence" value="ECO:0007669"/>
    <property type="project" value="InterPro"/>
</dbReference>
<feature type="transmembrane region" description="Helical" evidence="7">
    <location>
        <begin position="239"/>
        <end position="263"/>
    </location>
</feature>
<dbReference type="GO" id="GO:0005886">
    <property type="term" value="C:plasma membrane"/>
    <property type="evidence" value="ECO:0007669"/>
    <property type="project" value="UniProtKB-SubCell"/>
</dbReference>
<keyword evidence="4 7" id="KW-0812">Transmembrane</keyword>
<dbReference type="Pfam" id="PF00083">
    <property type="entry name" value="Sugar_tr"/>
    <property type="match status" value="1"/>
</dbReference>
<feature type="transmembrane region" description="Helical" evidence="7">
    <location>
        <begin position="60"/>
        <end position="87"/>
    </location>
</feature>
<sequence>MDGIIRSKVTLTQTHLTIEQKYTTGLLLIGTFLEYFDLMLYIHLAILLNDLFFPKTDPHAASLLAALTFCLTYIFRPVGALIFGYIGDNVGYKATIIITTFIMAISCITIANLPVYDQIGIVSTWIIIICRILQGISSVAEIIGVELYLTEMTKPPIQYPIVALVSVCTIIGGIFALGLASFSTSFGISWRLAFWAGATIAIVGTMARTMLKETPKFLRQKSVVDNSIGPTKFNMTTMLAYFVIQCGWPICFYFAYIHCSSILKNSCGYSPEAVIHHNFLLVMLSLVSSLIYAYLSYKIYPLIILKVRLAIFCIFIVSCPYLLDHYKTPIVIFLIQLMTGLFGICTMPADTIFFRHIPIFRRCTYVSLSFALSRTLIYIIASFGLVYLIEYFGNYGLLFLMIPITLGFAFGIYHFEKLEKQAGFINP</sequence>
<feature type="transmembrane region" description="Helical" evidence="7">
    <location>
        <begin position="307"/>
        <end position="323"/>
    </location>
</feature>
<dbReference type="InterPro" id="IPR005828">
    <property type="entry name" value="MFS_sugar_transport-like"/>
</dbReference>
<reference evidence="9" key="1">
    <citation type="submission" date="2024-01" db="EMBL/GenBank/DDBJ databases">
        <title>Sequencing the genomes of a sandfly, Sergentomyia squamirostris, and its two endosymbionts.</title>
        <authorList>
            <person name="Itokawa K."/>
            <person name="Sanjoba C."/>
        </authorList>
    </citation>
    <scope>NUCLEOTIDE SEQUENCE</scope>
    <source>
        <strain evidence="9">RiSSQ</strain>
    </source>
</reference>
<dbReference type="AlphaFoldDB" id="A0AAT9G7C1"/>
<feature type="transmembrane region" description="Helical" evidence="7">
    <location>
        <begin position="125"/>
        <end position="149"/>
    </location>
</feature>
<feature type="transmembrane region" description="Helical" evidence="7">
    <location>
        <begin position="94"/>
        <end position="113"/>
    </location>
</feature>
<evidence type="ECO:0000256" key="5">
    <source>
        <dbReference type="ARBA" id="ARBA00022989"/>
    </source>
</evidence>
<evidence type="ECO:0000256" key="4">
    <source>
        <dbReference type="ARBA" id="ARBA00022692"/>
    </source>
</evidence>
<dbReference type="SUPFAM" id="SSF103473">
    <property type="entry name" value="MFS general substrate transporter"/>
    <property type="match status" value="1"/>
</dbReference>
<evidence type="ECO:0000256" key="6">
    <source>
        <dbReference type="ARBA" id="ARBA00023136"/>
    </source>
</evidence>
<feature type="transmembrane region" description="Helical" evidence="7">
    <location>
        <begin position="365"/>
        <end position="389"/>
    </location>
</feature>
<keyword evidence="2" id="KW-0813">Transport</keyword>
<evidence type="ECO:0000313" key="9">
    <source>
        <dbReference type="EMBL" id="BFD45713.1"/>
    </source>
</evidence>
<evidence type="ECO:0000256" key="3">
    <source>
        <dbReference type="ARBA" id="ARBA00022475"/>
    </source>
</evidence>
<keyword evidence="6 7" id="KW-0472">Membrane</keyword>
<evidence type="ECO:0000256" key="2">
    <source>
        <dbReference type="ARBA" id="ARBA00022448"/>
    </source>
</evidence>
<dbReference type="EMBL" id="AP029170">
    <property type="protein sequence ID" value="BFD45713.1"/>
    <property type="molecule type" value="Genomic_DNA"/>
</dbReference>
<dbReference type="Gene3D" id="1.20.1250.20">
    <property type="entry name" value="MFS general substrate transporter like domains"/>
    <property type="match status" value="1"/>
</dbReference>
<name>A0AAT9G7C1_9RICK</name>
<feature type="transmembrane region" description="Helical" evidence="7">
    <location>
        <begin position="192"/>
        <end position="211"/>
    </location>
</feature>